<comment type="subcellular location">
    <subcellularLocation>
        <location evidence="5">Secreted</location>
    </subcellularLocation>
    <subcellularLocation>
        <location evidence="5">Bacterial flagellum</location>
    </subcellularLocation>
</comment>
<proteinExistence type="inferred from homology"/>
<evidence type="ECO:0000256" key="1">
    <source>
        <dbReference type="ARBA" id="ARBA00009764"/>
    </source>
</evidence>
<name>A0ABQ1GHH3_9SPHN</name>
<keyword evidence="8" id="KW-0282">Flagellum</keyword>
<reference evidence="9" key="1">
    <citation type="journal article" date="2019" name="Int. J. Syst. Evol. Microbiol.">
        <title>The Global Catalogue of Microorganisms (GCM) 10K type strain sequencing project: providing services to taxonomists for standard genome sequencing and annotation.</title>
        <authorList>
            <consortium name="The Broad Institute Genomics Platform"/>
            <consortium name="The Broad Institute Genome Sequencing Center for Infectious Disease"/>
            <person name="Wu L."/>
            <person name="Ma J."/>
        </authorList>
    </citation>
    <scope>NUCLEOTIDE SEQUENCE [LARGE SCALE GENOMIC DNA]</scope>
    <source>
        <strain evidence="9">CGMCC 1.10106</strain>
    </source>
</reference>
<feature type="domain" description="Flagellar hook-associated protein 2 C-terminal" evidence="7">
    <location>
        <begin position="244"/>
        <end position="473"/>
    </location>
</feature>
<evidence type="ECO:0000313" key="9">
    <source>
        <dbReference type="Proteomes" id="UP000618591"/>
    </source>
</evidence>
<organism evidence="8 9">
    <name type="scientific">Sphingomonas psychrolutea</name>
    <dbReference type="NCBI Taxonomy" id="1259676"/>
    <lineage>
        <taxon>Bacteria</taxon>
        <taxon>Pseudomonadati</taxon>
        <taxon>Pseudomonadota</taxon>
        <taxon>Alphaproteobacteria</taxon>
        <taxon>Sphingomonadales</taxon>
        <taxon>Sphingomonadaceae</taxon>
        <taxon>Sphingomonas</taxon>
    </lineage>
</organism>
<evidence type="ECO:0000256" key="2">
    <source>
        <dbReference type="ARBA" id="ARBA00011255"/>
    </source>
</evidence>
<evidence type="ECO:0000256" key="4">
    <source>
        <dbReference type="ARBA" id="ARBA00023143"/>
    </source>
</evidence>
<keyword evidence="5" id="KW-0964">Secreted</keyword>
<feature type="domain" description="Flagellar hook-associated protein 2 N-terminal" evidence="6">
    <location>
        <begin position="23"/>
        <end position="121"/>
    </location>
</feature>
<keyword evidence="9" id="KW-1185">Reference proteome</keyword>
<evidence type="ECO:0000259" key="6">
    <source>
        <dbReference type="Pfam" id="PF02465"/>
    </source>
</evidence>
<evidence type="ECO:0000256" key="5">
    <source>
        <dbReference type="RuleBase" id="RU362066"/>
    </source>
</evidence>
<keyword evidence="8" id="KW-0966">Cell projection</keyword>
<dbReference type="EMBL" id="BMDW01000006">
    <property type="protein sequence ID" value="GGA43903.1"/>
    <property type="molecule type" value="Genomic_DNA"/>
</dbReference>
<evidence type="ECO:0000259" key="7">
    <source>
        <dbReference type="Pfam" id="PF07195"/>
    </source>
</evidence>
<protein>
    <recommendedName>
        <fullName evidence="5">Flagellar hook-associated protein 2</fullName>
        <shortName evidence="5">HAP2</shortName>
    </recommendedName>
    <alternativeName>
        <fullName evidence="5">Flagellar cap protein</fullName>
    </alternativeName>
</protein>
<comment type="caution">
    <text evidence="8">The sequence shown here is derived from an EMBL/GenBank/DDBJ whole genome shotgun (WGS) entry which is preliminary data.</text>
</comment>
<keyword evidence="4 5" id="KW-0975">Bacterial flagellum</keyword>
<comment type="function">
    <text evidence="5">Required for morphogenesis and for the elongation of the flagellar filament by facilitating polymerization of the flagellin monomers at the tip of growing filament. Forms a capping structure, which prevents flagellin subunits (transported through the central channel of the flagellum) from leaking out without polymerization at the distal end.</text>
</comment>
<keyword evidence="3" id="KW-0175">Coiled coil</keyword>
<keyword evidence="8" id="KW-0969">Cilium</keyword>
<gene>
    <name evidence="8" type="primary">fliD</name>
    <name evidence="8" type="ORF">GCM10011395_12630</name>
</gene>
<accession>A0ABQ1GHH3</accession>
<evidence type="ECO:0000256" key="3">
    <source>
        <dbReference type="ARBA" id="ARBA00023054"/>
    </source>
</evidence>
<dbReference type="InterPro" id="IPR003481">
    <property type="entry name" value="FliD_N"/>
</dbReference>
<comment type="similarity">
    <text evidence="1 5">Belongs to the FliD family.</text>
</comment>
<dbReference type="RefSeq" id="WP_188446018.1">
    <property type="nucleotide sequence ID" value="NZ_BMDW01000006.1"/>
</dbReference>
<comment type="subunit">
    <text evidence="2 5">Homopentamer.</text>
</comment>
<dbReference type="Pfam" id="PF07195">
    <property type="entry name" value="FliD_C"/>
    <property type="match status" value="1"/>
</dbReference>
<dbReference type="Pfam" id="PF02465">
    <property type="entry name" value="FliD_N"/>
    <property type="match status" value="1"/>
</dbReference>
<evidence type="ECO:0000313" key="8">
    <source>
        <dbReference type="EMBL" id="GGA43903.1"/>
    </source>
</evidence>
<dbReference type="PANTHER" id="PTHR30288:SF0">
    <property type="entry name" value="FLAGELLAR HOOK-ASSOCIATED PROTEIN 2"/>
    <property type="match status" value="1"/>
</dbReference>
<dbReference type="Proteomes" id="UP000618591">
    <property type="component" value="Unassembled WGS sequence"/>
</dbReference>
<dbReference type="InterPro" id="IPR040026">
    <property type="entry name" value="FliD"/>
</dbReference>
<sequence length="494" mass="48718">MVTTSATSTNLGQSILTAQNAGSGVDTASLVSSLVQAQFAAKNAALTKQENALTAQISSVAKVQSGITGFASGLKSLVKGGSLVTQPTSSDSAVLTASALPGAKLSGLSASVEVTRLATPQIATTATPFASRTATVGTGTLTLTFGTGTVSNGALTGFTAGTASAIEIPIDSDHQTLEGVAKAINAKAAGVTASIVTDADGTARLTLKGATGSAQAFTLSGDSPALAQLNVGVGETATSIGSAALNAQLKLDGVAVERATNTVTDLIDGVKLNLASAAVGKPVTLGSSTPTAGLSQAVTDFVDTYNQLQAVLKSETDSATGPLRNDYNATGLSRALRGLTLTTLTTGAAAGAPTTLSAIGVSTNRDGTLSVDSAKLAAVLASNPDGVEALFADGTGASGGGIAAALDAISAAAVDKAVTVNGKTERIGLVGSAALYTAAKTRVTDAEAKVATDTTAYQERLTKQYAASDARVAAYKATQTTLTNQIAQWNKSGN</sequence>
<dbReference type="InterPro" id="IPR010809">
    <property type="entry name" value="FliD_C"/>
</dbReference>
<dbReference type="PANTHER" id="PTHR30288">
    <property type="entry name" value="FLAGELLAR CAP/ASSEMBLY PROTEIN FLID"/>
    <property type="match status" value="1"/>
</dbReference>